<sequence>MSREFLKSAMPATGVAIASMLIYFHYQTVDPVIHSLQLFEH</sequence>
<evidence type="ECO:0000313" key="3">
    <source>
        <dbReference type="Proteomes" id="UP000326678"/>
    </source>
</evidence>
<feature type="transmembrane region" description="Helical" evidence="1">
    <location>
        <begin position="9"/>
        <end position="26"/>
    </location>
</feature>
<dbReference type="AlphaFoldDB" id="A0A5P8WJ46"/>
<evidence type="ECO:0000256" key="1">
    <source>
        <dbReference type="SAM" id="Phobius"/>
    </source>
</evidence>
<evidence type="ECO:0000313" key="2">
    <source>
        <dbReference type="EMBL" id="QFS52877.1"/>
    </source>
</evidence>
<proteinExistence type="predicted"/>
<keyword evidence="1" id="KW-0472">Membrane</keyword>
<gene>
    <name evidence="2" type="ORF">GXM_10141</name>
</gene>
<name>A0A5P8WJ46_9NOSO</name>
<keyword evidence="3" id="KW-1185">Reference proteome</keyword>
<accession>A0A5P8WJ46</accession>
<protein>
    <submittedName>
        <fullName evidence="2">Uncharacterized protein</fullName>
    </submittedName>
</protein>
<organism evidence="2 3">
    <name type="scientific">Nostoc sphaeroides CCNUC1</name>
    <dbReference type="NCBI Taxonomy" id="2653204"/>
    <lineage>
        <taxon>Bacteria</taxon>
        <taxon>Bacillati</taxon>
        <taxon>Cyanobacteriota</taxon>
        <taxon>Cyanophyceae</taxon>
        <taxon>Nostocales</taxon>
        <taxon>Nostocaceae</taxon>
        <taxon>Nostoc</taxon>
    </lineage>
</organism>
<reference evidence="2 3" key="1">
    <citation type="submission" date="2019-10" db="EMBL/GenBank/DDBJ databases">
        <title>Genomic and transcriptomic insights into the perfect genentic adaptation of a filamentous nitrogen-fixing cyanobacterium to rice fields.</title>
        <authorList>
            <person name="Chen Z."/>
        </authorList>
    </citation>
    <scope>NUCLEOTIDE SEQUENCE [LARGE SCALE GENOMIC DNA]</scope>
    <source>
        <strain evidence="2">CCNUC1</strain>
    </source>
</reference>
<keyword evidence="1" id="KW-1133">Transmembrane helix</keyword>
<keyword evidence="1" id="KW-0812">Transmembrane</keyword>
<dbReference type="KEGG" id="nsh:GXM_10141"/>
<dbReference type="Proteomes" id="UP000326678">
    <property type="component" value="Chromosome pGXM05"/>
</dbReference>
<dbReference type="EMBL" id="CP045232">
    <property type="protein sequence ID" value="QFS52877.1"/>
    <property type="molecule type" value="Genomic_DNA"/>
</dbReference>